<organism evidence="1 2">
    <name type="scientific">Lactobacillus xujianguonis</name>
    <dbReference type="NCBI Taxonomy" id="2495899"/>
    <lineage>
        <taxon>Bacteria</taxon>
        <taxon>Bacillati</taxon>
        <taxon>Bacillota</taxon>
        <taxon>Bacilli</taxon>
        <taxon>Lactobacillales</taxon>
        <taxon>Lactobacillaceae</taxon>
        <taxon>Lactobacillus</taxon>
    </lineage>
</organism>
<evidence type="ECO:0000313" key="2">
    <source>
        <dbReference type="Proteomes" id="UP000288291"/>
    </source>
</evidence>
<keyword evidence="2" id="KW-1185">Reference proteome</keyword>
<dbReference type="EMBL" id="RXIA01000010">
    <property type="protein sequence ID" value="RVU70973.1"/>
    <property type="molecule type" value="Genomic_DNA"/>
</dbReference>
<dbReference type="Gene3D" id="3.30.450.40">
    <property type="match status" value="1"/>
</dbReference>
<gene>
    <name evidence="1" type="ORF">EJK17_04515</name>
</gene>
<comment type="caution">
    <text evidence="1">The sequence shown here is derived from an EMBL/GenBank/DDBJ whole genome shotgun (WGS) entry which is preliminary data.</text>
</comment>
<protein>
    <submittedName>
        <fullName evidence="1">GAF domain-containing protein</fullName>
    </submittedName>
</protein>
<proteinExistence type="predicted"/>
<dbReference type="InterPro" id="IPR029016">
    <property type="entry name" value="GAF-like_dom_sf"/>
</dbReference>
<dbReference type="AlphaFoldDB" id="A0A437SVM5"/>
<dbReference type="SUPFAM" id="SSF55781">
    <property type="entry name" value="GAF domain-like"/>
    <property type="match status" value="1"/>
</dbReference>
<evidence type="ECO:0000313" key="1">
    <source>
        <dbReference type="EMBL" id="RVU70973.1"/>
    </source>
</evidence>
<dbReference type="Proteomes" id="UP000288291">
    <property type="component" value="Unassembled WGS sequence"/>
</dbReference>
<accession>A0A437SVM5</accession>
<sequence length="145" mass="16582">MNINQPNTKSDYQTLTNTIYQNTDYDFVAVALQEATTPHLTRWVYASGNQDESFRRIVLRKGIGIAGLVMQTNKPFWHNNILELDYSDRLYTPIARVEKLLEVAAIPITDPFLKIAIGVLLVGYRSHEHQVSEKDVSKLSQFLND</sequence>
<reference evidence="1 2" key="1">
    <citation type="submission" date="2018-12" db="EMBL/GenBank/DDBJ databases">
        <authorList>
            <person name="Meng J."/>
        </authorList>
    </citation>
    <scope>NUCLEOTIDE SEQUENCE [LARGE SCALE GENOMIC DNA]</scope>
    <source>
        <strain evidence="1 2">HT111-2</strain>
    </source>
</reference>
<dbReference type="RefSeq" id="WP_103662448.1">
    <property type="nucleotide sequence ID" value="NZ_ML136878.1"/>
</dbReference>
<name>A0A437SVM5_9LACO</name>